<dbReference type="NCBIfam" id="NF008399">
    <property type="entry name" value="PRK11198.1"/>
    <property type="match status" value="1"/>
</dbReference>
<name>A0A2S1QTV0_9FLAO</name>
<evidence type="ECO:0000259" key="5">
    <source>
        <dbReference type="PROSITE" id="PS51782"/>
    </source>
</evidence>
<dbReference type="PROSITE" id="PS51782">
    <property type="entry name" value="LYSM"/>
    <property type="match status" value="1"/>
</dbReference>
<evidence type="ECO:0000313" key="7">
    <source>
        <dbReference type="Proteomes" id="UP000244929"/>
    </source>
</evidence>
<dbReference type="OrthoDB" id="370541at2"/>
<dbReference type="InterPro" id="IPR007055">
    <property type="entry name" value="BON_dom"/>
</dbReference>
<feature type="domain" description="BON" evidence="4">
    <location>
        <begin position="21"/>
        <end position="91"/>
    </location>
</feature>
<dbReference type="Gene3D" id="3.30.1340.30">
    <property type="match status" value="1"/>
</dbReference>
<dbReference type="EMBL" id="CP029186">
    <property type="protein sequence ID" value="AWH83848.1"/>
    <property type="molecule type" value="Genomic_DNA"/>
</dbReference>
<evidence type="ECO:0000313" key="6">
    <source>
        <dbReference type="EMBL" id="AWH83848.1"/>
    </source>
</evidence>
<organism evidence="6 7">
    <name type="scientific">Flavobacterium album</name>
    <dbReference type="NCBI Taxonomy" id="2175091"/>
    <lineage>
        <taxon>Bacteria</taxon>
        <taxon>Pseudomonadati</taxon>
        <taxon>Bacteroidota</taxon>
        <taxon>Flavobacteriia</taxon>
        <taxon>Flavobacteriales</taxon>
        <taxon>Flavobacteriaceae</taxon>
        <taxon>Flavobacterium</taxon>
    </lineage>
</organism>
<dbReference type="RefSeq" id="WP_108776558.1">
    <property type="nucleotide sequence ID" value="NZ_CP029186.1"/>
</dbReference>
<dbReference type="PROSITE" id="PS50914">
    <property type="entry name" value="BON"/>
    <property type="match status" value="1"/>
</dbReference>
<dbReference type="PANTHER" id="PTHR34700">
    <property type="entry name" value="POTASSIUM BINDING PROTEIN KBP"/>
    <property type="match status" value="1"/>
</dbReference>
<sequence length="150" mass="16347">MSTVSFMKELGEKILSGNAQTPEQEHKNASDLMAFVKKLGLTYKNIQISATGGKVVLEGEVDTQADAEKIGLAVGNVQGVESVENKMRVTVSEPESQYYTVVSGDSLSKIAGKYYGDVQKYNVIFEANKPMLSDPNKIYPGQVLRIPAQK</sequence>
<dbReference type="FunFam" id="3.10.350.10:FF:000001">
    <property type="entry name" value="Peptidoglycan-binding protein LysM"/>
    <property type="match status" value="1"/>
</dbReference>
<dbReference type="SUPFAM" id="SSF54106">
    <property type="entry name" value="LysM domain"/>
    <property type="match status" value="1"/>
</dbReference>
<dbReference type="Pfam" id="PF01476">
    <property type="entry name" value="LysM"/>
    <property type="match status" value="1"/>
</dbReference>
<dbReference type="InterPro" id="IPR052196">
    <property type="entry name" value="Bact_Kbp"/>
</dbReference>
<dbReference type="InterPro" id="IPR036779">
    <property type="entry name" value="LysM_dom_sf"/>
</dbReference>
<evidence type="ECO:0000256" key="1">
    <source>
        <dbReference type="ARBA" id="ARBA00004496"/>
    </source>
</evidence>
<dbReference type="KEGG" id="falb:HYN59_01375"/>
<dbReference type="InterPro" id="IPR018392">
    <property type="entry name" value="LysM"/>
</dbReference>
<proteinExistence type="predicted"/>
<keyword evidence="2" id="KW-0963">Cytoplasm</keyword>
<dbReference type="SMART" id="SM00257">
    <property type="entry name" value="LysM"/>
    <property type="match status" value="1"/>
</dbReference>
<dbReference type="PANTHER" id="PTHR34700:SF8">
    <property type="entry name" value="POTASSIUM BINDING PROTEIN KBP"/>
    <property type="match status" value="1"/>
</dbReference>
<accession>A0A2S1QTV0</accession>
<dbReference type="AlphaFoldDB" id="A0A2S1QTV0"/>
<gene>
    <name evidence="6" type="ORF">HYN59_01375</name>
</gene>
<evidence type="ECO:0000256" key="3">
    <source>
        <dbReference type="ARBA" id="ARBA00072219"/>
    </source>
</evidence>
<dbReference type="Gene3D" id="3.10.350.10">
    <property type="entry name" value="LysM domain"/>
    <property type="match status" value="1"/>
</dbReference>
<dbReference type="Proteomes" id="UP000244929">
    <property type="component" value="Chromosome"/>
</dbReference>
<evidence type="ECO:0000259" key="4">
    <source>
        <dbReference type="PROSITE" id="PS50914"/>
    </source>
</evidence>
<dbReference type="Pfam" id="PF04972">
    <property type="entry name" value="BON"/>
    <property type="match status" value="1"/>
</dbReference>
<keyword evidence="7" id="KW-1185">Reference proteome</keyword>
<protein>
    <recommendedName>
        <fullName evidence="3">Potassium binding protein Kbp</fullName>
    </recommendedName>
</protein>
<feature type="domain" description="LysM" evidence="5">
    <location>
        <begin position="97"/>
        <end position="146"/>
    </location>
</feature>
<evidence type="ECO:0000256" key="2">
    <source>
        <dbReference type="ARBA" id="ARBA00022490"/>
    </source>
</evidence>
<reference evidence="6 7" key="1">
    <citation type="submission" date="2018-04" db="EMBL/GenBank/DDBJ databases">
        <title>Genome sequencing of Flavobacterium sp. HYN0059.</title>
        <authorList>
            <person name="Yi H."/>
            <person name="Baek C."/>
        </authorList>
    </citation>
    <scope>NUCLEOTIDE SEQUENCE [LARGE SCALE GENOMIC DNA]</scope>
    <source>
        <strain evidence="6 7">HYN0059</strain>
    </source>
</reference>
<dbReference type="CDD" id="cd00118">
    <property type="entry name" value="LysM"/>
    <property type="match status" value="1"/>
</dbReference>
<dbReference type="GO" id="GO:0005737">
    <property type="term" value="C:cytoplasm"/>
    <property type="evidence" value="ECO:0007669"/>
    <property type="project" value="UniProtKB-SubCell"/>
</dbReference>
<comment type="subcellular location">
    <subcellularLocation>
        <location evidence="1">Cytoplasm</location>
    </subcellularLocation>
</comment>